<comment type="similarity">
    <text evidence="8">Belongs to the UPF0161 family.</text>
</comment>
<dbReference type="SMART" id="SM01234">
    <property type="entry name" value="Haemolytic"/>
    <property type="match status" value="1"/>
</dbReference>
<evidence type="ECO:0000313" key="10">
    <source>
        <dbReference type="EMBL" id="RMB02887.1"/>
    </source>
</evidence>
<keyword evidence="11" id="KW-1185">Reference proteome</keyword>
<feature type="region of interest" description="Disordered" evidence="9">
    <location>
        <begin position="201"/>
        <end position="262"/>
    </location>
</feature>
<dbReference type="InterPro" id="IPR002696">
    <property type="entry name" value="Membr_insert_effic_factor_YidD"/>
</dbReference>
<dbReference type="InterPro" id="IPR000100">
    <property type="entry name" value="RNase_P"/>
</dbReference>
<dbReference type="InterPro" id="IPR020539">
    <property type="entry name" value="RNase_P_CS"/>
</dbReference>
<evidence type="ECO:0000256" key="8">
    <source>
        <dbReference type="HAMAP-Rule" id="MF_00386"/>
    </source>
</evidence>
<evidence type="ECO:0000256" key="9">
    <source>
        <dbReference type="SAM" id="MobiDB-lite"/>
    </source>
</evidence>
<dbReference type="HAMAP" id="MF_00386">
    <property type="entry name" value="UPF0161_YidD"/>
    <property type="match status" value="1"/>
</dbReference>
<feature type="region of interest" description="Disordered" evidence="9">
    <location>
        <begin position="380"/>
        <end position="411"/>
    </location>
</feature>
<dbReference type="EMBL" id="REFR01000014">
    <property type="protein sequence ID" value="RMB02887.1"/>
    <property type="molecule type" value="Genomic_DNA"/>
</dbReference>
<dbReference type="EC" id="3.1.26.5" evidence="7"/>
<evidence type="ECO:0000256" key="6">
    <source>
        <dbReference type="ARBA" id="ARBA00022884"/>
    </source>
</evidence>
<keyword evidence="2 7" id="KW-0819">tRNA processing</keyword>
<dbReference type="HAMAP" id="MF_00227">
    <property type="entry name" value="RNase_P"/>
    <property type="match status" value="1"/>
</dbReference>
<dbReference type="GO" id="GO:0005886">
    <property type="term" value="C:plasma membrane"/>
    <property type="evidence" value="ECO:0007669"/>
    <property type="project" value="UniProtKB-SubCell"/>
</dbReference>
<comment type="function">
    <text evidence="8">Could be involved in insertion of integral membrane proteins into the membrane.</text>
</comment>
<feature type="compositionally biased region" description="Basic and acidic residues" evidence="9">
    <location>
        <begin position="91"/>
        <end position="119"/>
    </location>
</feature>
<feature type="region of interest" description="Disordered" evidence="9">
    <location>
        <begin position="80"/>
        <end position="127"/>
    </location>
</feature>
<dbReference type="InParanoid" id="A0A3M0C2J9"/>
<reference evidence="10 11" key="1">
    <citation type="submission" date="2018-10" db="EMBL/GenBank/DDBJ databases">
        <title>Genomic Encyclopedia of Archaeal and Bacterial Type Strains, Phase II (KMG-II): from individual species to whole genera.</title>
        <authorList>
            <person name="Goeker M."/>
        </authorList>
    </citation>
    <scope>NUCLEOTIDE SEQUENCE [LARGE SCALE GENOMIC DNA]</scope>
    <source>
        <strain evidence="10 11">DSM 25217</strain>
    </source>
</reference>
<dbReference type="NCBIfam" id="TIGR00188">
    <property type="entry name" value="rnpA"/>
    <property type="match status" value="1"/>
</dbReference>
<dbReference type="PANTHER" id="PTHR33383:SF1">
    <property type="entry name" value="MEMBRANE PROTEIN INSERTION EFFICIENCY FACTOR-RELATED"/>
    <property type="match status" value="1"/>
</dbReference>
<comment type="caution">
    <text evidence="10">The sequence shown here is derived from an EMBL/GenBank/DDBJ whole genome shotgun (WGS) entry which is preliminary data.</text>
</comment>
<organism evidence="10 11">
    <name type="scientific">Eilatimonas milleporae</name>
    <dbReference type="NCBI Taxonomy" id="911205"/>
    <lineage>
        <taxon>Bacteria</taxon>
        <taxon>Pseudomonadati</taxon>
        <taxon>Pseudomonadota</taxon>
        <taxon>Alphaproteobacteria</taxon>
        <taxon>Kordiimonadales</taxon>
        <taxon>Kordiimonadaceae</taxon>
        <taxon>Eilatimonas</taxon>
    </lineage>
</organism>
<dbReference type="Pfam" id="PF01809">
    <property type="entry name" value="YidD"/>
    <property type="match status" value="1"/>
</dbReference>
<dbReference type="Gene3D" id="3.30.230.10">
    <property type="match status" value="1"/>
</dbReference>
<comment type="subunit">
    <text evidence="7">Consists of a catalytic RNA component (M1 or rnpB) and a protein subunit.</text>
</comment>
<dbReference type="GO" id="GO:0000049">
    <property type="term" value="F:tRNA binding"/>
    <property type="evidence" value="ECO:0007669"/>
    <property type="project" value="UniProtKB-UniRule"/>
</dbReference>
<dbReference type="PROSITE" id="PS00648">
    <property type="entry name" value="RIBONUCLEASE_P"/>
    <property type="match status" value="1"/>
</dbReference>
<gene>
    <name evidence="7" type="primary">rnpA</name>
    <name evidence="10" type="ORF">BXY39_3240</name>
</gene>
<dbReference type="Proteomes" id="UP000271227">
    <property type="component" value="Unassembled WGS sequence"/>
</dbReference>
<dbReference type="NCBIfam" id="TIGR00278">
    <property type="entry name" value="membrane protein insertion efficiency factor YidD"/>
    <property type="match status" value="1"/>
</dbReference>
<keyword evidence="3 7" id="KW-0540">Nuclease</keyword>
<dbReference type="GO" id="GO:0004526">
    <property type="term" value="F:ribonuclease P activity"/>
    <property type="evidence" value="ECO:0007669"/>
    <property type="project" value="UniProtKB-UniRule"/>
</dbReference>
<keyword evidence="5 7" id="KW-0378">Hydrolase</keyword>
<evidence type="ECO:0000313" key="11">
    <source>
        <dbReference type="Proteomes" id="UP000271227"/>
    </source>
</evidence>
<dbReference type="Pfam" id="PF00825">
    <property type="entry name" value="Ribonuclease_P"/>
    <property type="match status" value="1"/>
</dbReference>
<protein>
    <recommendedName>
        <fullName evidence="7 8">Multifunctional fusion protein</fullName>
    </recommendedName>
    <domain>
        <recommendedName>
            <fullName evidence="7">Ribonuclease P protein component</fullName>
            <shortName evidence="7">RNase P protein</shortName>
            <shortName evidence="7">RNaseP protein</shortName>
            <ecNumber evidence="7">3.1.26.5</ecNumber>
        </recommendedName>
        <alternativeName>
            <fullName evidence="7">Protein C5</fullName>
        </alternativeName>
    </domain>
    <domain>
        <recommendedName>
            <fullName evidence="8">Putative membrane protein insertion efficiency factor</fullName>
        </recommendedName>
    </domain>
</protein>
<comment type="catalytic activity">
    <reaction evidence="7">
        <text>Endonucleolytic cleavage of RNA, removing 5'-extranucleotides from tRNA precursor.</text>
        <dbReference type="EC" id="3.1.26.5"/>
    </reaction>
</comment>
<evidence type="ECO:0000256" key="4">
    <source>
        <dbReference type="ARBA" id="ARBA00022759"/>
    </source>
</evidence>
<dbReference type="PANTHER" id="PTHR33383">
    <property type="entry name" value="MEMBRANE PROTEIN INSERTION EFFICIENCY FACTOR-RELATED"/>
    <property type="match status" value="1"/>
</dbReference>
<dbReference type="InterPro" id="IPR020568">
    <property type="entry name" value="Ribosomal_Su5_D2-typ_SF"/>
</dbReference>
<dbReference type="GO" id="GO:0001682">
    <property type="term" value="P:tRNA 5'-leader removal"/>
    <property type="evidence" value="ECO:0007669"/>
    <property type="project" value="UniProtKB-UniRule"/>
</dbReference>
<keyword evidence="8" id="KW-0472">Membrane</keyword>
<evidence type="ECO:0000256" key="5">
    <source>
        <dbReference type="ARBA" id="ARBA00022801"/>
    </source>
</evidence>
<sequence length="411" mass="43166">MTQTGQDRPNPSAPPGTAPAVDGGTMSSASHKSPKRPESSKPPESQTPRIQYGRLTRRAEYLAVAATGRKWITPAFILQAKPGGTGAGAETDVRPEDQSDNPPDHQADTRTDSQADDKAGTPAGGARIGFTVSRKVGKAVVRNRARRRLKDAARAVLPRHAAPGWDYVLVGRQAAVAYPFDRLQSDLKWALRKLAAGADLTKPAGRGRRPSGVAGRTGGQNPPADKRAAKKRPTTGNGPKKNRDTSPAGHDAPGTGTDDRVADKAVDKTAPETGNRHDACCCQAGQNRARPAGTTGPNGPVGAAGAGKNDAPLSLAARGAVLLIRGYQLVLSPLLGPNCRFQPTCSQYALEAVRLHGGLKGSWLAIRRVMRCHPWGGHGYDPVTPRGVTGHKKTPKGGHAGKQGRPARENN</sequence>
<comment type="subcellular location">
    <subcellularLocation>
        <location evidence="8">Cell membrane</location>
        <topology evidence="8">Peripheral membrane protein</topology>
        <orientation evidence="8">Cytoplasmic side</orientation>
    </subcellularLocation>
</comment>
<keyword evidence="6 7" id="KW-0694">RNA-binding</keyword>
<evidence type="ECO:0000256" key="2">
    <source>
        <dbReference type="ARBA" id="ARBA00022694"/>
    </source>
</evidence>
<accession>A0A3M0C2J9</accession>
<dbReference type="SUPFAM" id="SSF54211">
    <property type="entry name" value="Ribosomal protein S5 domain 2-like"/>
    <property type="match status" value="1"/>
</dbReference>
<feature type="region of interest" description="Disordered" evidence="9">
    <location>
        <begin position="1"/>
        <end position="56"/>
    </location>
</feature>
<evidence type="ECO:0000256" key="7">
    <source>
        <dbReference type="HAMAP-Rule" id="MF_00227"/>
    </source>
</evidence>
<comment type="function">
    <text evidence="1 7">RNaseP catalyzes the removal of the 5'-leader sequence from pre-tRNA to produce the mature 5'-terminus. It can also cleave other RNA substrates such as 4.5S RNA. The protein component plays an auxiliary but essential role in vivo by binding to the 5'-leader sequence and broadening the substrate specificity of the ribozyme.</text>
</comment>
<evidence type="ECO:0000256" key="3">
    <source>
        <dbReference type="ARBA" id="ARBA00022722"/>
    </source>
</evidence>
<dbReference type="AlphaFoldDB" id="A0A3M0C2J9"/>
<proteinExistence type="inferred from homology"/>
<keyword evidence="8" id="KW-1003">Cell membrane</keyword>
<evidence type="ECO:0000256" key="1">
    <source>
        <dbReference type="ARBA" id="ARBA00002663"/>
    </source>
</evidence>
<dbReference type="InterPro" id="IPR014721">
    <property type="entry name" value="Ribsml_uS5_D2-typ_fold_subgr"/>
</dbReference>
<keyword evidence="4 7" id="KW-0255">Endonuclease</keyword>
<name>A0A3M0C2J9_9PROT</name>
<comment type="similarity">
    <text evidence="7">Belongs to the RnpA family.</text>
</comment>